<dbReference type="EMBL" id="JAQNDM010000002">
    <property type="protein sequence ID" value="MDC0714291.1"/>
    <property type="molecule type" value="Genomic_DNA"/>
</dbReference>
<keyword evidence="1" id="KW-0175">Coiled coil</keyword>
<comment type="caution">
    <text evidence="2">The sequence shown here is derived from an EMBL/GenBank/DDBJ whole genome shotgun (WGS) entry which is preliminary data.</text>
</comment>
<protein>
    <recommendedName>
        <fullName evidence="4">Chromosome segregation ATPase</fullName>
    </recommendedName>
</protein>
<gene>
    <name evidence="2" type="ORF">POL68_37870</name>
</gene>
<proteinExistence type="predicted"/>
<sequence length="685" mass="72846">MKVLGLVQWTERDKRGSPIAGVRPLVEIQKGEWRTIEALEEFPSRGQVFWPNAQVATENSLVIFHAESNAGQKDEFRVVDPKLVYEVLDLRRYGTATEVRAALIEGIRLPVQFGAARALVWCKPDLLVGPVELNRVASGTVRLVGTNLHRLAAYKGAQVRSVPVDHAERLLRVDDTAPSSYVDWDDDAIVLRRALESAVRVAKQAGHDTGQTKKQIEDAARALAAQGGPDALLDRYRLERALTLLENTDVVVRSAGELAESLREHPTVKASLDEFSVKVRTEVEQRARADLEQGLAVERAALGETTEALAQTKLLLETRAQELHKAEELLAEVQSLTAKTAKAAEAAVDARVLAALERPLELLAEVSVLRPFLGAGGSRAESATNAPASSPAASPQLDWARARGEVAKDVKSLRSSLSRAARTHRFQGEPLSMLLQIHAAIAAGLMPITLGPSALAALTAYAHGACGGRLHIVHVSPSAIHAHDFDYAPRGGIVVAAAAAKDIDGISLVVLEGANRSPLEASVVPLLQLADVGLSPVANAPGLRLAASLVVGATTVPVTPQLWSHAVAIHPGPSAPATQGATLGDAPRSSELFALGDEPKGAIDALLDAWPDCHELRPAMSRFGAALTQLYDEEDRISDALRSGLVLPYIATALSPEEQAEALANAGDGDGALALALRGLRRRLA</sequence>
<organism evidence="2 3">
    <name type="scientific">Stigmatella ashevillensis</name>
    <dbReference type="NCBI Taxonomy" id="2995309"/>
    <lineage>
        <taxon>Bacteria</taxon>
        <taxon>Pseudomonadati</taxon>
        <taxon>Myxococcota</taxon>
        <taxon>Myxococcia</taxon>
        <taxon>Myxococcales</taxon>
        <taxon>Cystobacterineae</taxon>
        <taxon>Archangiaceae</taxon>
        <taxon>Stigmatella</taxon>
    </lineage>
</organism>
<feature type="coiled-coil region" evidence="1">
    <location>
        <begin position="319"/>
        <end position="346"/>
    </location>
</feature>
<evidence type="ECO:0008006" key="4">
    <source>
        <dbReference type="Google" id="ProtNLM"/>
    </source>
</evidence>
<accession>A0ABT5DL79</accession>
<evidence type="ECO:0000313" key="2">
    <source>
        <dbReference type="EMBL" id="MDC0714291.1"/>
    </source>
</evidence>
<keyword evidence="3" id="KW-1185">Reference proteome</keyword>
<evidence type="ECO:0000313" key="3">
    <source>
        <dbReference type="Proteomes" id="UP001221838"/>
    </source>
</evidence>
<name>A0ABT5DL79_9BACT</name>
<dbReference type="RefSeq" id="WP_272144878.1">
    <property type="nucleotide sequence ID" value="NZ_JAQNDM010000002.1"/>
</dbReference>
<dbReference type="Proteomes" id="UP001221838">
    <property type="component" value="Unassembled WGS sequence"/>
</dbReference>
<evidence type="ECO:0000256" key="1">
    <source>
        <dbReference type="SAM" id="Coils"/>
    </source>
</evidence>
<reference evidence="2 3" key="1">
    <citation type="submission" date="2022-11" db="EMBL/GenBank/DDBJ databases">
        <title>Minimal conservation of predation-associated metabolite biosynthetic gene clusters underscores biosynthetic potential of Myxococcota including descriptions for ten novel species: Archangium lansinium sp. nov., Myxococcus landrumus sp. nov., Nannocystis bai.</title>
        <authorList>
            <person name="Ahearne A."/>
            <person name="Stevens C."/>
            <person name="Dowd S."/>
        </authorList>
    </citation>
    <scope>NUCLEOTIDE SEQUENCE [LARGE SCALE GENOMIC DNA]</scope>
    <source>
        <strain evidence="2 3">NCWAL01</strain>
    </source>
</reference>